<dbReference type="PANTHER" id="PTHR43514:SF11">
    <property type="entry name" value="ABC TRANSPORTER RELATED"/>
    <property type="match status" value="1"/>
</dbReference>
<proteinExistence type="predicted"/>
<keyword evidence="2 4" id="KW-0067">ATP-binding</keyword>
<protein>
    <submittedName>
        <fullName evidence="4">Fe-S cluster assembly ATP-binding protein</fullName>
    </submittedName>
</protein>
<dbReference type="SUPFAM" id="SSF52540">
    <property type="entry name" value="P-loop containing nucleoside triphosphate hydrolases"/>
    <property type="match status" value="1"/>
</dbReference>
<dbReference type="GO" id="GO:0016887">
    <property type="term" value="F:ATP hydrolysis activity"/>
    <property type="evidence" value="ECO:0007669"/>
    <property type="project" value="InterPro"/>
</dbReference>
<dbReference type="PROSITE" id="PS00211">
    <property type="entry name" value="ABC_TRANSPORTER_1"/>
    <property type="match status" value="1"/>
</dbReference>
<reference evidence="4 5" key="1">
    <citation type="submission" date="2016-10" db="EMBL/GenBank/DDBJ databases">
        <authorList>
            <person name="de Groot N.N."/>
        </authorList>
    </citation>
    <scope>NUCLEOTIDE SEQUENCE [LARGE SCALE GENOMIC DNA]</scope>
    <source>
        <strain evidence="4 5">Z108</strain>
    </source>
</reference>
<dbReference type="InterPro" id="IPR017871">
    <property type="entry name" value="ABC_transporter-like_CS"/>
</dbReference>
<evidence type="ECO:0000313" key="4">
    <source>
        <dbReference type="EMBL" id="SFI22783.1"/>
    </source>
</evidence>
<gene>
    <name evidence="4" type="ORF">SAMN04487861_12239</name>
</gene>
<dbReference type="InterPro" id="IPR050334">
    <property type="entry name" value="Molybdenum_import_ModC"/>
</dbReference>
<dbReference type="Gene3D" id="3.40.50.300">
    <property type="entry name" value="P-loop containing nucleotide triphosphate hydrolases"/>
    <property type="match status" value="1"/>
</dbReference>
<dbReference type="EMBL" id="FOQK01000022">
    <property type="protein sequence ID" value="SFI22783.1"/>
    <property type="molecule type" value="Genomic_DNA"/>
</dbReference>
<dbReference type="OrthoDB" id="9806149at2"/>
<organism evidence="4 5">
    <name type="scientific">Selenomonas ruminantium</name>
    <dbReference type="NCBI Taxonomy" id="971"/>
    <lineage>
        <taxon>Bacteria</taxon>
        <taxon>Bacillati</taxon>
        <taxon>Bacillota</taxon>
        <taxon>Negativicutes</taxon>
        <taxon>Selenomonadales</taxon>
        <taxon>Selenomonadaceae</taxon>
        <taxon>Selenomonas</taxon>
    </lineage>
</organism>
<dbReference type="InterPro" id="IPR003439">
    <property type="entry name" value="ABC_transporter-like_ATP-bd"/>
</dbReference>
<dbReference type="PROSITE" id="PS50893">
    <property type="entry name" value="ABC_TRANSPORTER_2"/>
    <property type="match status" value="1"/>
</dbReference>
<feature type="domain" description="ABC transporter" evidence="3">
    <location>
        <begin position="2"/>
        <end position="237"/>
    </location>
</feature>
<dbReference type="PANTHER" id="PTHR43514">
    <property type="entry name" value="ABC TRANSPORTER I FAMILY MEMBER 10"/>
    <property type="match status" value="1"/>
</dbReference>
<dbReference type="SMART" id="SM00382">
    <property type="entry name" value="AAA"/>
    <property type="match status" value="1"/>
</dbReference>
<keyword evidence="1" id="KW-0547">Nucleotide-binding</keyword>
<evidence type="ECO:0000256" key="1">
    <source>
        <dbReference type="ARBA" id="ARBA00022741"/>
    </source>
</evidence>
<sequence length="242" mass="27017">MLELRNISFHVTEGNSQVDIIQDLSLTVDNRKFVVITGPNGSGKSTLAKIIAGIEQPTSGQILLDGEDITHKSITERAKMGISFAFQQPVRFRGLQVIDLLRLAAGKKISHIKACDYLSEVGLCANDYLNREVNSSLSGGELKRIEIATILARKTNLSIFDEPEAGIDLWSFQNLIRIFEKMREEIEESSIIIISHQERILQIADEIIVLADGRVQEHGAAKDILPKIMDTEVSMPMCRKFQ</sequence>
<evidence type="ECO:0000256" key="2">
    <source>
        <dbReference type="ARBA" id="ARBA00022840"/>
    </source>
</evidence>
<dbReference type="Proteomes" id="UP000183639">
    <property type="component" value="Unassembled WGS sequence"/>
</dbReference>
<name>A0A1I3GH75_SELRU</name>
<dbReference type="RefSeq" id="WP_075445005.1">
    <property type="nucleotide sequence ID" value="NZ_FOQK01000022.1"/>
</dbReference>
<accession>A0A1I3GH75</accession>
<dbReference type="InterPro" id="IPR003593">
    <property type="entry name" value="AAA+_ATPase"/>
</dbReference>
<dbReference type="InterPro" id="IPR027417">
    <property type="entry name" value="P-loop_NTPase"/>
</dbReference>
<evidence type="ECO:0000313" key="5">
    <source>
        <dbReference type="Proteomes" id="UP000183639"/>
    </source>
</evidence>
<evidence type="ECO:0000259" key="3">
    <source>
        <dbReference type="PROSITE" id="PS50893"/>
    </source>
</evidence>
<dbReference type="Pfam" id="PF00005">
    <property type="entry name" value="ABC_tran"/>
    <property type="match status" value="1"/>
</dbReference>
<dbReference type="AlphaFoldDB" id="A0A1I3GH75"/>
<dbReference type="GO" id="GO:0005524">
    <property type="term" value="F:ATP binding"/>
    <property type="evidence" value="ECO:0007669"/>
    <property type="project" value="UniProtKB-KW"/>
</dbReference>